<sequence length="83" mass="9158">MPKTIAMNVRLPKAVWDKLDALAKSTKRSKSYLTAAAITAYVEANAWQVALIEQRAAEAEAGSRTVSHDDVVKWVASWRQGTE</sequence>
<dbReference type="Proteomes" id="UP000326641">
    <property type="component" value="Unassembled WGS sequence"/>
</dbReference>
<evidence type="ECO:0000313" key="1">
    <source>
        <dbReference type="EMBL" id="VUX46641.1"/>
    </source>
</evidence>
<dbReference type="AlphaFoldDB" id="A0A564WEA6"/>
<dbReference type="SUPFAM" id="SSF47598">
    <property type="entry name" value="Ribbon-helix-helix"/>
    <property type="match status" value="1"/>
</dbReference>
<dbReference type="InterPro" id="IPR010985">
    <property type="entry name" value="Ribbon_hlx_hlx"/>
</dbReference>
<comment type="caution">
    <text evidence="1">The sequence shown here is derived from an EMBL/GenBank/DDBJ whole genome shotgun (WGS) entry which is preliminary data.</text>
</comment>
<protein>
    <submittedName>
        <fullName evidence="1">Uncharacterized protein</fullName>
    </submittedName>
</protein>
<dbReference type="PANTHER" id="PTHR40688">
    <property type="match status" value="1"/>
</dbReference>
<proteinExistence type="predicted"/>
<dbReference type="InterPro" id="IPR052991">
    <property type="entry name" value="Non-func_TypeII_TA_Antitoxin"/>
</dbReference>
<accession>A0A564WEA6</accession>
<dbReference type="EMBL" id="UXAT02000019">
    <property type="protein sequence ID" value="VUX46641.1"/>
    <property type="molecule type" value="Genomic_DNA"/>
</dbReference>
<reference evidence="1" key="1">
    <citation type="submission" date="2018-11" db="EMBL/GenBank/DDBJ databases">
        <authorList>
            <person name="Onetto C."/>
        </authorList>
    </citation>
    <scope>NUCLEOTIDE SEQUENCE [LARGE SCALE GENOMIC DNA]</scope>
</reference>
<dbReference type="PANTHER" id="PTHR40688:SF2">
    <property type="entry name" value="RIBBON-HELIX-HELIX PROTEIN COPG DOMAIN-CONTAINING PROTEIN"/>
    <property type="match status" value="1"/>
</dbReference>
<dbReference type="CDD" id="cd22233">
    <property type="entry name" value="RHH_CopAso-like"/>
    <property type="match status" value="1"/>
</dbReference>
<keyword evidence="2" id="KW-1185">Reference proteome</keyword>
<gene>
    <name evidence="1" type="ORF">DF3PA_260007</name>
</gene>
<organism evidence="1 2">
    <name type="scientific">Candidatus Defluviicoccus seviourii</name>
    <dbReference type="NCBI Taxonomy" id="2565273"/>
    <lineage>
        <taxon>Bacteria</taxon>
        <taxon>Pseudomonadati</taxon>
        <taxon>Pseudomonadota</taxon>
        <taxon>Alphaproteobacteria</taxon>
        <taxon>Rhodospirillales</taxon>
        <taxon>Rhodospirillaceae</taxon>
        <taxon>Defluviicoccus</taxon>
    </lineage>
</organism>
<name>A0A564WEA6_9PROT</name>
<dbReference type="GO" id="GO:0006355">
    <property type="term" value="P:regulation of DNA-templated transcription"/>
    <property type="evidence" value="ECO:0007669"/>
    <property type="project" value="InterPro"/>
</dbReference>
<evidence type="ECO:0000313" key="2">
    <source>
        <dbReference type="Proteomes" id="UP000326641"/>
    </source>
</evidence>